<keyword evidence="3" id="KW-1185">Reference proteome</keyword>
<dbReference type="CDD" id="cd02976">
    <property type="entry name" value="NrdH"/>
    <property type="match status" value="1"/>
</dbReference>
<dbReference type="GeneID" id="64766622"/>
<feature type="domain" description="Glutaredoxin" evidence="1">
    <location>
        <begin position="3"/>
        <end position="59"/>
    </location>
</feature>
<dbReference type="Gene3D" id="3.40.30.10">
    <property type="entry name" value="Glutaredoxin"/>
    <property type="match status" value="1"/>
</dbReference>
<dbReference type="InterPro" id="IPR002109">
    <property type="entry name" value="Glutaredoxin"/>
</dbReference>
<dbReference type="InterPro" id="IPR036249">
    <property type="entry name" value="Thioredoxin-like_sf"/>
</dbReference>
<name>A0A6G6XJL6_9CAUD</name>
<protein>
    <submittedName>
        <fullName evidence="2">NrdH-like glutaredoxin</fullName>
    </submittedName>
</protein>
<dbReference type="PROSITE" id="PS51354">
    <property type="entry name" value="GLUTAREDOXIN_2"/>
    <property type="match status" value="1"/>
</dbReference>
<dbReference type="KEGG" id="vg:64766622"/>
<reference evidence="2 3" key="1">
    <citation type="submission" date="2020-01" db="EMBL/GenBank/DDBJ databases">
        <authorList>
            <person name="Alvaro L.E."/>
            <person name="Baker K.N."/>
            <person name="Baxter I.S."/>
            <person name="Brown M.R."/>
            <person name="Driscoll K.D."/>
            <person name="Elrubaie J.M."/>
            <person name="Feith S.L."/>
            <person name="Indihar D.F."/>
            <person name="Knoch V.T."/>
            <person name="Koirtyohann K.M."/>
            <person name="Kratz M.A."/>
            <person name="Lear A.H."/>
            <person name="Lindblom K.E."/>
            <person name="Marcus E.R."/>
            <person name="Murphy M.E."/>
            <person name="Sensor R."/>
            <person name="Sherman S.J."/>
            <person name="Swift V.R."/>
            <person name="White K.E."/>
            <person name="Wills S.J."/>
            <person name="Gatt S.M."/>
            <person name="Lohbauer S.A."/>
            <person name="Power T.R."/>
            <person name="Rosales K.A."/>
            <person name="Sisson B.M."/>
            <person name="Isern S."/>
            <person name="Michael S.F."/>
            <person name="Sunnen C.N."/>
            <person name="Garlena R.A."/>
            <person name="Russell D.A."/>
            <person name="Pope W.H."/>
            <person name="Jacobs-Sera D."/>
            <person name="Hatfull G.F."/>
        </authorList>
    </citation>
    <scope>NUCLEOTIDE SEQUENCE [LARGE SCALE GENOMIC DNA]</scope>
</reference>
<evidence type="ECO:0000313" key="2">
    <source>
        <dbReference type="EMBL" id="QIG58292.1"/>
    </source>
</evidence>
<dbReference type="Proteomes" id="UP000503093">
    <property type="component" value="Segment"/>
</dbReference>
<dbReference type="SUPFAM" id="SSF52833">
    <property type="entry name" value="Thioredoxin-like"/>
    <property type="match status" value="1"/>
</dbReference>
<accession>A0A6G6XJL6</accession>
<gene>
    <name evidence="2" type="primary">141</name>
    <name evidence="2" type="ORF">SEA_SKOG_140</name>
</gene>
<evidence type="ECO:0000313" key="3">
    <source>
        <dbReference type="Proteomes" id="UP000503093"/>
    </source>
</evidence>
<dbReference type="Pfam" id="PF00462">
    <property type="entry name" value="Glutaredoxin"/>
    <property type="match status" value="1"/>
</dbReference>
<sequence length="90" mass="10002">MNVTVFGKPDALCKQCMFTKKWLTKNGVEFTYLDVTTDEEALAKLKATGYSSAPVVVLTDDEGNHIDDWSEHRTTKLEHYFGKKAASASA</sequence>
<proteinExistence type="predicted"/>
<evidence type="ECO:0000259" key="1">
    <source>
        <dbReference type="Pfam" id="PF00462"/>
    </source>
</evidence>
<organism evidence="2 3">
    <name type="scientific">Gordonia phage Skog</name>
    <dbReference type="NCBI Taxonomy" id="2704033"/>
    <lineage>
        <taxon>Viruses</taxon>
        <taxon>Duplodnaviria</taxon>
        <taxon>Heunggongvirae</taxon>
        <taxon>Uroviricota</taxon>
        <taxon>Caudoviricetes</taxon>
        <taxon>Skogvirus</taxon>
        <taxon>Skogvirus Skog</taxon>
    </lineage>
</organism>
<dbReference type="EMBL" id="MN908687">
    <property type="protein sequence ID" value="QIG58292.1"/>
    <property type="molecule type" value="Genomic_DNA"/>
</dbReference>
<dbReference type="RefSeq" id="YP_010059390.1">
    <property type="nucleotide sequence ID" value="NC_054725.1"/>
</dbReference>